<gene>
    <name evidence="3" type="ORF">A5892_10020</name>
</gene>
<accession>A0A172YER5</accession>
<dbReference type="Proteomes" id="UP000077875">
    <property type="component" value="Chromosome"/>
</dbReference>
<feature type="compositionally biased region" description="Low complexity" evidence="1">
    <location>
        <begin position="59"/>
        <end position="74"/>
    </location>
</feature>
<dbReference type="PROSITE" id="PS51257">
    <property type="entry name" value="PROKAR_LIPOPROTEIN"/>
    <property type="match status" value="1"/>
</dbReference>
<reference evidence="3 4" key="1">
    <citation type="submission" date="2016-04" db="EMBL/GenBank/DDBJ databases">
        <title>Complete Genome Sequence of Halotalea alkalilenta IHB B 13600.</title>
        <authorList>
            <person name="Swarnkar M.K."/>
            <person name="Sharma A."/>
            <person name="Kaushal K."/>
            <person name="Soni R."/>
            <person name="Rana S."/>
            <person name="Singh A.K."/>
            <person name="Gulati A."/>
        </authorList>
    </citation>
    <scope>NUCLEOTIDE SEQUENCE [LARGE SCALE GENOMIC DNA]</scope>
    <source>
        <strain evidence="3 4">IHB B 13600</strain>
    </source>
</reference>
<evidence type="ECO:0000313" key="4">
    <source>
        <dbReference type="Proteomes" id="UP000077875"/>
    </source>
</evidence>
<dbReference type="EMBL" id="CP015243">
    <property type="protein sequence ID" value="ANF57760.1"/>
    <property type="molecule type" value="Genomic_DNA"/>
</dbReference>
<protein>
    <submittedName>
        <fullName evidence="3">Uncharacterized protein</fullName>
    </submittedName>
</protein>
<sequence>MSRKTLAFAGITLVAALGLTACGGGDDDAPPVDQAPSGSTPAPTEQTTPPETTAPPAPETTAPPSSDSPTPGDDATQEPMPESTPDDASSVPEADPQSGTLEGDVDGGASSEDDTTTTP</sequence>
<name>A0A172YER5_9GAMM</name>
<dbReference type="AlphaFoldDB" id="A0A172YER5"/>
<evidence type="ECO:0000256" key="1">
    <source>
        <dbReference type="SAM" id="MobiDB-lite"/>
    </source>
</evidence>
<dbReference type="STRING" id="376489.A5892_10020"/>
<feature type="chain" id="PRO_5008004643" evidence="2">
    <location>
        <begin position="22"/>
        <end position="119"/>
    </location>
</feature>
<dbReference type="KEGG" id="haa:A5892_10020"/>
<keyword evidence="4" id="KW-1185">Reference proteome</keyword>
<organism evidence="3 4">
    <name type="scientific">Halotalea alkalilenta</name>
    <dbReference type="NCBI Taxonomy" id="376489"/>
    <lineage>
        <taxon>Bacteria</taxon>
        <taxon>Pseudomonadati</taxon>
        <taxon>Pseudomonadota</taxon>
        <taxon>Gammaproteobacteria</taxon>
        <taxon>Oceanospirillales</taxon>
        <taxon>Halomonadaceae</taxon>
        <taxon>Halotalea</taxon>
    </lineage>
</organism>
<feature type="region of interest" description="Disordered" evidence="1">
    <location>
        <begin position="20"/>
        <end position="119"/>
    </location>
</feature>
<evidence type="ECO:0000256" key="2">
    <source>
        <dbReference type="SAM" id="SignalP"/>
    </source>
</evidence>
<dbReference type="RefSeq" id="WP_064122686.1">
    <property type="nucleotide sequence ID" value="NZ_CP015243.1"/>
</dbReference>
<feature type="signal peptide" evidence="2">
    <location>
        <begin position="1"/>
        <end position="21"/>
    </location>
</feature>
<proteinExistence type="predicted"/>
<evidence type="ECO:0000313" key="3">
    <source>
        <dbReference type="EMBL" id="ANF57760.1"/>
    </source>
</evidence>
<feature type="compositionally biased region" description="Low complexity" evidence="1">
    <location>
        <begin position="40"/>
        <end position="51"/>
    </location>
</feature>
<keyword evidence="2" id="KW-0732">Signal</keyword>